<keyword evidence="5" id="KW-0808">Transferase</keyword>
<evidence type="ECO:0000256" key="5">
    <source>
        <dbReference type="ARBA" id="ARBA00022679"/>
    </source>
</evidence>
<evidence type="ECO:0000256" key="6">
    <source>
        <dbReference type="ARBA" id="ARBA00022723"/>
    </source>
</evidence>
<dbReference type="AlphaFoldDB" id="A0A382DRJ2"/>
<dbReference type="GO" id="GO:0005829">
    <property type="term" value="C:cytosol"/>
    <property type="evidence" value="ECO:0007669"/>
    <property type="project" value="TreeGrafter"/>
</dbReference>
<evidence type="ECO:0000259" key="9">
    <source>
        <dbReference type="PROSITE" id="PS50972"/>
    </source>
</evidence>
<dbReference type="GO" id="GO:0046872">
    <property type="term" value="F:metal ion binding"/>
    <property type="evidence" value="ECO:0007669"/>
    <property type="project" value="UniProtKB-KW"/>
</dbReference>
<reference evidence="10" key="1">
    <citation type="submission" date="2018-05" db="EMBL/GenBank/DDBJ databases">
        <authorList>
            <person name="Lanie J.A."/>
            <person name="Ng W.-L."/>
            <person name="Kazmierczak K.M."/>
            <person name="Andrzejewski T.M."/>
            <person name="Davidsen T.M."/>
            <person name="Wayne K.J."/>
            <person name="Tettelin H."/>
            <person name="Glass J.I."/>
            <person name="Rusch D."/>
            <person name="Podicherti R."/>
            <person name="Tsui H.-C.T."/>
            <person name="Winkler M.E."/>
        </authorList>
    </citation>
    <scope>NUCLEOTIDE SEQUENCE</scope>
</reference>
<evidence type="ECO:0000256" key="3">
    <source>
        <dbReference type="ARBA" id="ARBA00004763"/>
    </source>
</evidence>
<evidence type="ECO:0000313" key="10">
    <source>
        <dbReference type="EMBL" id="SVB40988.1"/>
    </source>
</evidence>
<comment type="cofactor">
    <cofactor evidence="2">
        <name>Mg(2+)</name>
        <dbReference type="ChEBI" id="CHEBI:18420"/>
    </cofactor>
</comment>
<accession>A0A382DRJ2</accession>
<dbReference type="NCBIfam" id="TIGR01496">
    <property type="entry name" value="DHPS"/>
    <property type="match status" value="1"/>
</dbReference>
<protein>
    <recommendedName>
        <fullName evidence="4">dihydropteroate synthase</fullName>
        <ecNumber evidence="4">2.5.1.15</ecNumber>
    </recommendedName>
</protein>
<dbReference type="PANTHER" id="PTHR20941:SF1">
    <property type="entry name" value="FOLIC ACID SYNTHESIS PROTEIN FOL1"/>
    <property type="match status" value="1"/>
</dbReference>
<dbReference type="EMBL" id="UINC01040721">
    <property type="protein sequence ID" value="SVB40988.1"/>
    <property type="molecule type" value="Genomic_DNA"/>
</dbReference>
<dbReference type="PROSITE" id="PS00792">
    <property type="entry name" value="DHPS_1"/>
    <property type="match status" value="1"/>
</dbReference>
<keyword evidence="8" id="KW-0289">Folate biosynthesis</keyword>
<evidence type="ECO:0000256" key="7">
    <source>
        <dbReference type="ARBA" id="ARBA00022842"/>
    </source>
</evidence>
<dbReference type="InterPro" id="IPR006390">
    <property type="entry name" value="DHP_synth_dom"/>
</dbReference>
<organism evidence="10">
    <name type="scientific">marine metagenome</name>
    <dbReference type="NCBI Taxonomy" id="408172"/>
    <lineage>
        <taxon>unclassified sequences</taxon>
        <taxon>metagenomes</taxon>
        <taxon>ecological metagenomes</taxon>
    </lineage>
</organism>
<dbReference type="PANTHER" id="PTHR20941">
    <property type="entry name" value="FOLATE SYNTHESIS PROTEINS"/>
    <property type="match status" value="1"/>
</dbReference>
<gene>
    <name evidence="10" type="ORF">METZ01_LOCUS193842</name>
</gene>
<sequence>MKKYYTRVCNFHYGSNSKNLVKKKKALPLNSNLEISFDHIEILSRNNSKLISIKEIKNLPLQLKKKVNKDLRIIAKRKKNFSNLSFKNLPNIMGVLNLTPDSFSDGGKYNKINLGYNHALQLFKSGSNIIDVGGESARPGSKEIKSKNEWNRIGLTLKKLKKKKIPVSLDSRKSLIMEKGIKFGVKLINDISGLKFDNQSIKIIKKYNIPFVIHHIQGKPSTMQKNPKYKNVLFDIYDYFEENIKYARFRGIKHNNIIIDPGIGFGKNLKHNITLISKISLFHSLGFPILLGMSRKKFIKDISGKNDSKDRLGGTLGSILFTLMQGVQILRVHDVNEVSQGIKVFKELLKN</sequence>
<dbReference type="CDD" id="cd00739">
    <property type="entry name" value="DHPS"/>
    <property type="match status" value="1"/>
</dbReference>
<keyword evidence="7" id="KW-0460">Magnesium</keyword>
<keyword evidence="6" id="KW-0479">Metal-binding</keyword>
<dbReference type="InterPro" id="IPR000489">
    <property type="entry name" value="Pterin-binding_dom"/>
</dbReference>
<proteinExistence type="predicted"/>
<comment type="pathway">
    <text evidence="3">Cofactor biosynthesis; tetrahydrofolate biosynthesis; 7,8-dihydrofolate from 2-amino-4-hydroxy-6-hydroxymethyl-7,8-dihydropteridine diphosphate and 4-aminobenzoate: step 1/2.</text>
</comment>
<evidence type="ECO:0000256" key="2">
    <source>
        <dbReference type="ARBA" id="ARBA00001946"/>
    </source>
</evidence>
<dbReference type="GO" id="GO:0046654">
    <property type="term" value="P:tetrahydrofolate biosynthetic process"/>
    <property type="evidence" value="ECO:0007669"/>
    <property type="project" value="TreeGrafter"/>
</dbReference>
<dbReference type="GO" id="GO:0046656">
    <property type="term" value="P:folic acid biosynthetic process"/>
    <property type="evidence" value="ECO:0007669"/>
    <property type="project" value="UniProtKB-KW"/>
</dbReference>
<dbReference type="PROSITE" id="PS00793">
    <property type="entry name" value="DHPS_2"/>
    <property type="match status" value="1"/>
</dbReference>
<dbReference type="InterPro" id="IPR045031">
    <property type="entry name" value="DHP_synth-like"/>
</dbReference>
<dbReference type="Gene3D" id="3.20.20.20">
    <property type="entry name" value="Dihydropteroate synthase-like"/>
    <property type="match status" value="1"/>
</dbReference>
<feature type="domain" description="Pterin-binding" evidence="9">
    <location>
        <begin position="90"/>
        <end position="343"/>
    </location>
</feature>
<dbReference type="PROSITE" id="PS50972">
    <property type="entry name" value="PTERIN_BINDING"/>
    <property type="match status" value="1"/>
</dbReference>
<comment type="catalytic activity">
    <reaction evidence="1">
        <text>(7,8-dihydropterin-6-yl)methyl diphosphate + 4-aminobenzoate = 7,8-dihydropteroate + diphosphate</text>
        <dbReference type="Rhea" id="RHEA:19949"/>
        <dbReference type="ChEBI" id="CHEBI:17836"/>
        <dbReference type="ChEBI" id="CHEBI:17839"/>
        <dbReference type="ChEBI" id="CHEBI:33019"/>
        <dbReference type="ChEBI" id="CHEBI:72950"/>
        <dbReference type="EC" id="2.5.1.15"/>
    </reaction>
</comment>
<dbReference type="Pfam" id="PF00809">
    <property type="entry name" value="Pterin_bind"/>
    <property type="match status" value="1"/>
</dbReference>
<name>A0A382DRJ2_9ZZZZ</name>
<dbReference type="InterPro" id="IPR011005">
    <property type="entry name" value="Dihydropteroate_synth-like_sf"/>
</dbReference>
<dbReference type="EC" id="2.5.1.15" evidence="4"/>
<dbReference type="GO" id="GO:0004156">
    <property type="term" value="F:dihydropteroate synthase activity"/>
    <property type="evidence" value="ECO:0007669"/>
    <property type="project" value="UniProtKB-EC"/>
</dbReference>
<evidence type="ECO:0000256" key="8">
    <source>
        <dbReference type="ARBA" id="ARBA00022909"/>
    </source>
</evidence>
<dbReference type="SUPFAM" id="SSF51717">
    <property type="entry name" value="Dihydropteroate synthetase-like"/>
    <property type="match status" value="1"/>
</dbReference>
<evidence type="ECO:0000256" key="4">
    <source>
        <dbReference type="ARBA" id="ARBA00012458"/>
    </source>
</evidence>
<evidence type="ECO:0000256" key="1">
    <source>
        <dbReference type="ARBA" id="ARBA00000012"/>
    </source>
</evidence>